<reference evidence="2 3" key="1">
    <citation type="submission" date="2016-02" db="EMBL/GenBank/DDBJ databases">
        <title>Genome sequence of Clostridium thermobutyricum DSM 4928.</title>
        <authorList>
            <person name="Poehlein A."/>
            <person name="Daniel R."/>
        </authorList>
    </citation>
    <scope>NUCLEOTIDE SEQUENCE [LARGE SCALE GENOMIC DNA]</scope>
    <source>
        <strain evidence="2 3">DSM 4928</strain>
    </source>
</reference>
<dbReference type="PROSITE" id="PS51186">
    <property type="entry name" value="GNAT"/>
    <property type="match status" value="1"/>
</dbReference>
<dbReference type="OrthoDB" id="9796381at2"/>
<accession>A0A1V4SU77</accession>
<sequence>MIIRDYKDEDFKEIEELYMDGRMREVNTCGINNIIDFTKDDIKFKKFNNGRNFVVDVDGEIAGFICLNSPEVSLLYIKRNFTGKGIGKKLLTFGINEIKKTIKDVEKISLDLFSENLLAKRLYESLGFVKTNEFPREVDGKVVQVTHMEIK</sequence>
<dbReference type="EMBL" id="LTAY01000048">
    <property type="protein sequence ID" value="OPX47447.1"/>
    <property type="molecule type" value="Genomic_DNA"/>
</dbReference>
<dbReference type="Pfam" id="PF00583">
    <property type="entry name" value="Acetyltransf_1"/>
    <property type="match status" value="1"/>
</dbReference>
<evidence type="ECO:0000313" key="3">
    <source>
        <dbReference type="Proteomes" id="UP000191448"/>
    </source>
</evidence>
<dbReference type="InterPro" id="IPR016181">
    <property type="entry name" value="Acyl_CoA_acyltransferase"/>
</dbReference>
<protein>
    <submittedName>
        <fullName evidence="2">Putative acetyltransferase</fullName>
    </submittedName>
</protein>
<evidence type="ECO:0000259" key="1">
    <source>
        <dbReference type="PROSITE" id="PS51186"/>
    </source>
</evidence>
<dbReference type="Gene3D" id="3.40.630.30">
    <property type="match status" value="1"/>
</dbReference>
<organism evidence="2 3">
    <name type="scientific">Clostridium thermobutyricum DSM 4928</name>
    <dbReference type="NCBI Taxonomy" id="1121339"/>
    <lineage>
        <taxon>Bacteria</taxon>
        <taxon>Bacillati</taxon>
        <taxon>Bacillota</taxon>
        <taxon>Clostridia</taxon>
        <taxon>Eubacteriales</taxon>
        <taxon>Clostridiaceae</taxon>
        <taxon>Clostridium</taxon>
    </lineage>
</organism>
<comment type="caution">
    <text evidence="2">The sequence shown here is derived from an EMBL/GenBank/DDBJ whole genome shotgun (WGS) entry which is preliminary data.</text>
</comment>
<dbReference type="SUPFAM" id="SSF55729">
    <property type="entry name" value="Acyl-CoA N-acyltransferases (Nat)"/>
    <property type="match status" value="1"/>
</dbReference>
<keyword evidence="2" id="KW-0808">Transferase</keyword>
<dbReference type="GO" id="GO:0016747">
    <property type="term" value="F:acyltransferase activity, transferring groups other than amino-acyl groups"/>
    <property type="evidence" value="ECO:0007669"/>
    <property type="project" value="InterPro"/>
</dbReference>
<dbReference type="Proteomes" id="UP000191448">
    <property type="component" value="Unassembled WGS sequence"/>
</dbReference>
<feature type="domain" description="N-acetyltransferase" evidence="1">
    <location>
        <begin position="1"/>
        <end position="151"/>
    </location>
</feature>
<evidence type="ECO:0000313" key="2">
    <source>
        <dbReference type="EMBL" id="OPX47447.1"/>
    </source>
</evidence>
<dbReference type="RefSeq" id="WP_080023203.1">
    <property type="nucleotide sequence ID" value="NZ_LTAY01000048.1"/>
</dbReference>
<proteinExistence type="predicted"/>
<dbReference type="InterPro" id="IPR000182">
    <property type="entry name" value="GNAT_dom"/>
</dbReference>
<gene>
    <name evidence="2" type="ORF">CLTHE_20100</name>
</gene>
<name>A0A1V4SU77_9CLOT</name>
<dbReference type="AlphaFoldDB" id="A0A1V4SU77"/>
<dbReference type="CDD" id="cd04301">
    <property type="entry name" value="NAT_SF"/>
    <property type="match status" value="1"/>
</dbReference>